<name>A0A830E491_9CREN</name>
<evidence type="ECO:0000256" key="2">
    <source>
        <dbReference type="ARBA" id="ARBA00022679"/>
    </source>
</evidence>
<dbReference type="Gene3D" id="3.40.1190.20">
    <property type="match status" value="1"/>
</dbReference>
<keyword evidence="2" id="KW-0808">Transferase</keyword>
<keyword evidence="3 6" id="KW-0418">Kinase</keyword>
<dbReference type="Proteomes" id="UP001060771">
    <property type="component" value="Chromosome"/>
</dbReference>
<dbReference type="InterPro" id="IPR029056">
    <property type="entry name" value="Ribokinase-like"/>
</dbReference>
<protein>
    <submittedName>
        <fullName evidence="6">Sugar kinase</fullName>
    </submittedName>
</protein>
<dbReference type="InterPro" id="IPR050306">
    <property type="entry name" value="PfkB_Carbo_kinase"/>
</dbReference>
<evidence type="ECO:0000256" key="1">
    <source>
        <dbReference type="ARBA" id="ARBA00010688"/>
    </source>
</evidence>
<gene>
    <name evidence="6" type="ORF">GCM10007112_02550</name>
    <name evidence="5" type="ORF">Vsou_10490</name>
</gene>
<evidence type="ECO:0000313" key="8">
    <source>
        <dbReference type="Proteomes" id="UP001060771"/>
    </source>
</evidence>
<reference evidence="5" key="4">
    <citation type="journal article" date="2023" name="Microbiol. Resour. Announc.">
        <title>Complete Genome Sequence of Vulcanisaeta souniana Strain IC-059, a Hyperthermophilic Archaeon Isolated from Hot Spring Water in Japan.</title>
        <authorList>
            <person name="Kato S."/>
            <person name="Itoh T."/>
            <person name="Wu L."/>
            <person name="Ma J."/>
            <person name="Ohkuma M."/>
        </authorList>
    </citation>
    <scope>NUCLEOTIDE SEQUENCE</scope>
    <source>
        <strain evidence="5">JCM 11219</strain>
    </source>
</reference>
<reference evidence="6" key="1">
    <citation type="journal article" date="2014" name="Int. J. Syst. Evol. Microbiol.">
        <title>Complete genome sequence of Corynebacterium casei LMG S-19264T (=DSM 44701T), isolated from a smear-ripened cheese.</title>
        <authorList>
            <consortium name="US DOE Joint Genome Institute (JGI-PGF)"/>
            <person name="Walter F."/>
            <person name="Albersmeier A."/>
            <person name="Kalinowski J."/>
            <person name="Ruckert C."/>
        </authorList>
    </citation>
    <scope>NUCLEOTIDE SEQUENCE</scope>
    <source>
        <strain evidence="6">JCM 11219</strain>
    </source>
</reference>
<dbReference type="RefSeq" id="WP_264890791.1">
    <property type="nucleotide sequence ID" value="NZ_AP026830.1"/>
</dbReference>
<dbReference type="EMBL" id="AP026830">
    <property type="protein sequence ID" value="BDR91956.1"/>
    <property type="molecule type" value="Genomic_DNA"/>
</dbReference>
<evidence type="ECO:0000256" key="3">
    <source>
        <dbReference type="ARBA" id="ARBA00022777"/>
    </source>
</evidence>
<reference evidence="6" key="2">
    <citation type="submission" date="2020-09" db="EMBL/GenBank/DDBJ databases">
        <authorList>
            <person name="Sun Q."/>
            <person name="Ohkuma M."/>
        </authorList>
    </citation>
    <scope>NUCLEOTIDE SEQUENCE</scope>
    <source>
        <strain evidence="6">JCM 11219</strain>
    </source>
</reference>
<dbReference type="EMBL" id="BMNM01000001">
    <property type="protein sequence ID" value="GGI69074.1"/>
    <property type="molecule type" value="Genomic_DNA"/>
</dbReference>
<dbReference type="GeneID" id="76206597"/>
<dbReference type="NCBIfam" id="NF040938">
    <property type="entry name" value="KDG_KDGal_kin"/>
    <property type="match status" value="1"/>
</dbReference>
<evidence type="ECO:0000313" key="7">
    <source>
        <dbReference type="Proteomes" id="UP000657075"/>
    </source>
</evidence>
<dbReference type="PANTHER" id="PTHR43085:SF57">
    <property type="entry name" value="CARBOHYDRATE KINASE PFKB DOMAIN-CONTAINING PROTEIN"/>
    <property type="match status" value="1"/>
</dbReference>
<evidence type="ECO:0000259" key="4">
    <source>
        <dbReference type="Pfam" id="PF00294"/>
    </source>
</evidence>
<dbReference type="AlphaFoldDB" id="A0A830E491"/>
<dbReference type="GO" id="GO:0016301">
    <property type="term" value="F:kinase activity"/>
    <property type="evidence" value="ECO:0007669"/>
    <property type="project" value="UniProtKB-KW"/>
</dbReference>
<organism evidence="6 7">
    <name type="scientific">Vulcanisaeta souniana JCM 11219</name>
    <dbReference type="NCBI Taxonomy" id="1293586"/>
    <lineage>
        <taxon>Archaea</taxon>
        <taxon>Thermoproteota</taxon>
        <taxon>Thermoprotei</taxon>
        <taxon>Thermoproteales</taxon>
        <taxon>Thermoproteaceae</taxon>
        <taxon>Vulcanisaeta</taxon>
    </lineage>
</organism>
<dbReference type="PANTHER" id="PTHR43085">
    <property type="entry name" value="HEXOKINASE FAMILY MEMBER"/>
    <property type="match status" value="1"/>
</dbReference>
<sequence length="327" mass="35778">MVGMVLMPEVVALGESLVQFNAVTDGPLRHVTYFEKHATGSEANVCVALVRLGVSCGLITRLGTDEFGLFIYDWLRGEGVDVGHIRFDPERPTGIYFVQRNYPIPGVSDVLYYRRGSAASALSPDDVDPDYVGGARVFHTTGITMAISDTARSAALKGLEIARGKGIITSFDVNYRKKLWANIDDAINVLSKALGFADVVFLDEDEANLLLGVSAVDDVFRELRSRFGINRVVLKLGIKGSMAYWEGRVIKVNAFRVPVKDPIGAGDAYAGVFLASILRGHDVESAMRRASAAAAMVVMVRGDEENLPREDDLRRFLDGYGRQVDLR</sequence>
<evidence type="ECO:0000313" key="6">
    <source>
        <dbReference type="EMBL" id="GGI69074.1"/>
    </source>
</evidence>
<dbReference type="CDD" id="cd01166">
    <property type="entry name" value="KdgK"/>
    <property type="match status" value="1"/>
</dbReference>
<dbReference type="PRINTS" id="PR00990">
    <property type="entry name" value="RIBOKINASE"/>
</dbReference>
<dbReference type="Proteomes" id="UP000657075">
    <property type="component" value="Unassembled WGS sequence"/>
</dbReference>
<comment type="similarity">
    <text evidence="1">Belongs to the carbohydrate kinase PfkB family.</text>
</comment>
<reference evidence="8" key="3">
    <citation type="submission" date="2022-09" db="EMBL/GenBank/DDBJ databases">
        <title>Complete genome sequence of Vulcanisaeta souniana.</title>
        <authorList>
            <person name="Kato S."/>
            <person name="Itoh T."/>
            <person name="Ohkuma M."/>
        </authorList>
    </citation>
    <scope>NUCLEOTIDE SEQUENCE [LARGE SCALE GENOMIC DNA]</scope>
    <source>
        <strain evidence="8">JCM 11219</strain>
    </source>
</reference>
<dbReference type="Pfam" id="PF00294">
    <property type="entry name" value="PfkB"/>
    <property type="match status" value="1"/>
</dbReference>
<keyword evidence="8" id="KW-1185">Reference proteome</keyword>
<feature type="domain" description="Carbohydrate kinase PfkB" evidence="4">
    <location>
        <begin position="7"/>
        <end position="308"/>
    </location>
</feature>
<proteinExistence type="inferred from homology"/>
<dbReference type="InterPro" id="IPR054939">
    <property type="entry name" value="KDG_KDGal_kin"/>
</dbReference>
<accession>A0A830E491</accession>
<dbReference type="InterPro" id="IPR011611">
    <property type="entry name" value="PfkB_dom"/>
</dbReference>
<dbReference type="InterPro" id="IPR002139">
    <property type="entry name" value="Ribo/fructo_kinase"/>
</dbReference>
<evidence type="ECO:0000313" key="5">
    <source>
        <dbReference type="EMBL" id="BDR91956.1"/>
    </source>
</evidence>
<dbReference type="SUPFAM" id="SSF53613">
    <property type="entry name" value="Ribokinase-like"/>
    <property type="match status" value="1"/>
</dbReference>